<accession>A0A147EZQ6</accession>
<dbReference type="Pfam" id="PF11305">
    <property type="entry name" value="DUF3107"/>
    <property type="match status" value="1"/>
</dbReference>
<dbReference type="InterPro" id="IPR021456">
    <property type="entry name" value="DUF3107"/>
</dbReference>
<evidence type="ECO:0000313" key="1">
    <source>
        <dbReference type="EMBL" id="KTR95918.1"/>
    </source>
</evidence>
<dbReference type="GO" id="GO:0005524">
    <property type="term" value="F:ATP binding"/>
    <property type="evidence" value="ECO:0007669"/>
    <property type="project" value="UniProtKB-KW"/>
</dbReference>
<name>A0A147EZQ6_MICTE</name>
<dbReference type="EMBL" id="LDRT01000021">
    <property type="protein sequence ID" value="KTR95918.1"/>
    <property type="molecule type" value="Genomic_DNA"/>
</dbReference>
<dbReference type="Proteomes" id="UP000075025">
    <property type="component" value="Unassembled WGS sequence"/>
</dbReference>
<dbReference type="PATRIC" id="fig|2033.6.peg.1605"/>
<comment type="caution">
    <text evidence="1">The sequence shown here is derived from an EMBL/GenBank/DDBJ whole genome shotgun (WGS) entry which is preliminary data.</text>
</comment>
<protein>
    <submittedName>
        <fullName evidence="1">ATP-binding protein</fullName>
    </submittedName>
</protein>
<organism evidence="1 2">
    <name type="scientific">Microbacterium testaceum</name>
    <name type="common">Aureobacterium testaceum</name>
    <name type="synonym">Brevibacterium testaceum</name>
    <dbReference type="NCBI Taxonomy" id="2033"/>
    <lineage>
        <taxon>Bacteria</taxon>
        <taxon>Bacillati</taxon>
        <taxon>Actinomycetota</taxon>
        <taxon>Actinomycetes</taxon>
        <taxon>Micrococcales</taxon>
        <taxon>Microbacteriaceae</taxon>
        <taxon>Microbacterium</taxon>
    </lineage>
</organism>
<keyword evidence="1" id="KW-0067">ATP-binding</keyword>
<dbReference type="OMA" id="KIGVQHA"/>
<dbReference type="OrthoDB" id="3268468at2"/>
<gene>
    <name evidence="1" type="ORF">NS220_04015</name>
</gene>
<dbReference type="AlphaFoldDB" id="A0A147EZQ6"/>
<sequence>MEIRIGITNTGRELSFETNESSDVVKSSVVTALDSSASHVTFTDVKGNSYIVPTANLAFVELGTEESRRVGFVA</sequence>
<keyword evidence="1" id="KW-0547">Nucleotide-binding</keyword>
<proteinExistence type="predicted"/>
<evidence type="ECO:0000313" key="2">
    <source>
        <dbReference type="Proteomes" id="UP000075025"/>
    </source>
</evidence>
<dbReference type="RefSeq" id="WP_013586204.1">
    <property type="nucleotide sequence ID" value="NZ_LDRT01000021.1"/>
</dbReference>
<reference evidence="1 2" key="1">
    <citation type="journal article" date="2016" name="Front. Microbiol.">
        <title>Genomic Resource of Rice Seed Associated Bacteria.</title>
        <authorList>
            <person name="Midha S."/>
            <person name="Bansal K."/>
            <person name="Sharma S."/>
            <person name="Kumar N."/>
            <person name="Patil P.P."/>
            <person name="Chaudhry V."/>
            <person name="Patil P.B."/>
        </authorList>
    </citation>
    <scope>NUCLEOTIDE SEQUENCE [LARGE SCALE GENOMIC DNA]</scope>
    <source>
        <strain evidence="1 2">NS220</strain>
    </source>
</reference>